<keyword evidence="1" id="KW-0812">Transmembrane</keyword>
<reference evidence="2" key="2">
    <citation type="journal article" date="2015" name="Data Brief">
        <title>Shoot transcriptome of the giant reed, Arundo donax.</title>
        <authorList>
            <person name="Barrero R.A."/>
            <person name="Guerrero F.D."/>
            <person name="Moolhuijzen P."/>
            <person name="Goolsby J.A."/>
            <person name="Tidwell J."/>
            <person name="Bellgard S.E."/>
            <person name="Bellgard M.I."/>
        </authorList>
    </citation>
    <scope>NUCLEOTIDE SEQUENCE</scope>
    <source>
        <tissue evidence="2">Shoot tissue taken approximately 20 cm above the soil surface</tissue>
    </source>
</reference>
<keyword evidence="1" id="KW-0472">Membrane</keyword>
<keyword evidence="1" id="KW-1133">Transmembrane helix</keyword>
<evidence type="ECO:0000256" key="1">
    <source>
        <dbReference type="SAM" id="Phobius"/>
    </source>
</evidence>
<feature type="transmembrane region" description="Helical" evidence="1">
    <location>
        <begin position="20"/>
        <end position="40"/>
    </location>
</feature>
<reference evidence="2" key="1">
    <citation type="submission" date="2014-09" db="EMBL/GenBank/DDBJ databases">
        <authorList>
            <person name="Magalhaes I.L.F."/>
            <person name="Oliveira U."/>
            <person name="Santos F.R."/>
            <person name="Vidigal T.H.D.A."/>
            <person name="Brescovit A.D."/>
            <person name="Santos A.J."/>
        </authorList>
    </citation>
    <scope>NUCLEOTIDE SEQUENCE</scope>
    <source>
        <tissue evidence="2">Shoot tissue taken approximately 20 cm above the soil surface</tissue>
    </source>
</reference>
<name>A0A0A9GHX3_ARUDO</name>
<dbReference type="EMBL" id="GBRH01177598">
    <property type="protein sequence ID" value="JAE20298.1"/>
    <property type="molecule type" value="Transcribed_RNA"/>
</dbReference>
<proteinExistence type="predicted"/>
<evidence type="ECO:0000313" key="2">
    <source>
        <dbReference type="EMBL" id="JAE20298.1"/>
    </source>
</evidence>
<protein>
    <submittedName>
        <fullName evidence="2">Uncharacterized protein</fullName>
    </submittedName>
</protein>
<accession>A0A0A9GHX3</accession>
<dbReference type="AlphaFoldDB" id="A0A0A9GHX3"/>
<sequence length="92" mass="10125">MSSRMWNAPTPCTSVAAMPAPPLLLISSMSSLALTSMFSFDRRGTWNHSLTQFASSLMSHRSFRSGGGTGHSRAANHARKHHLLHMLNYIVI</sequence>
<organism evidence="2">
    <name type="scientific">Arundo donax</name>
    <name type="common">Giant reed</name>
    <name type="synonym">Donax arundinaceus</name>
    <dbReference type="NCBI Taxonomy" id="35708"/>
    <lineage>
        <taxon>Eukaryota</taxon>
        <taxon>Viridiplantae</taxon>
        <taxon>Streptophyta</taxon>
        <taxon>Embryophyta</taxon>
        <taxon>Tracheophyta</taxon>
        <taxon>Spermatophyta</taxon>
        <taxon>Magnoliopsida</taxon>
        <taxon>Liliopsida</taxon>
        <taxon>Poales</taxon>
        <taxon>Poaceae</taxon>
        <taxon>PACMAD clade</taxon>
        <taxon>Arundinoideae</taxon>
        <taxon>Arundineae</taxon>
        <taxon>Arundo</taxon>
    </lineage>
</organism>